<dbReference type="InterPro" id="IPR001763">
    <property type="entry name" value="Rhodanese-like_dom"/>
</dbReference>
<dbReference type="PANTHER" id="PTHR43031:SF17">
    <property type="entry name" value="SULFURTRANSFERASE YTWF-RELATED"/>
    <property type="match status" value="1"/>
</dbReference>
<proteinExistence type="predicted"/>
<dbReference type="eggNOG" id="COG0607">
    <property type="taxonomic scope" value="Bacteria"/>
</dbReference>
<dbReference type="SMART" id="SM00450">
    <property type="entry name" value="RHOD"/>
    <property type="match status" value="1"/>
</dbReference>
<keyword evidence="2" id="KW-0808">Transferase</keyword>
<dbReference type="InterPro" id="IPR050229">
    <property type="entry name" value="GlpE_sulfurtransferase"/>
</dbReference>
<dbReference type="PANTHER" id="PTHR43031">
    <property type="entry name" value="FAD-DEPENDENT OXIDOREDUCTASE"/>
    <property type="match status" value="1"/>
</dbReference>
<dbReference type="Gene3D" id="3.40.250.10">
    <property type="entry name" value="Rhodanese-like domain"/>
    <property type="match status" value="1"/>
</dbReference>
<evidence type="ECO:0000313" key="2">
    <source>
        <dbReference type="EMBL" id="ACJ33906.1"/>
    </source>
</evidence>
<evidence type="ECO:0000313" key="3">
    <source>
        <dbReference type="Proteomes" id="UP000000742"/>
    </source>
</evidence>
<gene>
    <name evidence="2" type="ordered locus">Aflv_1540</name>
</gene>
<accession>B7GJP3</accession>
<dbReference type="InterPro" id="IPR036873">
    <property type="entry name" value="Rhodanese-like_dom_sf"/>
</dbReference>
<organism evidence="2 3">
    <name type="scientific">Anoxybacillus flavithermus (strain DSM 21510 / WK1)</name>
    <dbReference type="NCBI Taxonomy" id="491915"/>
    <lineage>
        <taxon>Bacteria</taxon>
        <taxon>Bacillati</taxon>
        <taxon>Bacillota</taxon>
        <taxon>Bacilli</taxon>
        <taxon>Bacillales</taxon>
        <taxon>Anoxybacillaceae</taxon>
        <taxon>Anoxybacillus</taxon>
    </lineage>
</organism>
<reference evidence="2 3" key="1">
    <citation type="journal article" date="2008" name="Genome Biol.">
        <title>Encapsulated in silica: genome, proteome and physiology of the thermophilic bacterium Anoxybacillus flavithermus WK1.</title>
        <authorList>
            <person name="Saw J.H."/>
            <person name="Mountain B.W."/>
            <person name="Feng L."/>
            <person name="Omelchenko M.V."/>
            <person name="Hou S."/>
            <person name="Saito J.A."/>
            <person name="Stott M.B."/>
            <person name="Li D."/>
            <person name="Zhao G."/>
            <person name="Wu J."/>
            <person name="Galperin M.Y."/>
            <person name="Koonin E.V."/>
            <person name="Makarova K.S."/>
            <person name="Wolf Y.I."/>
            <person name="Rigden D.J."/>
            <person name="Dunfield P.F."/>
            <person name="Wang L."/>
            <person name="Alam M."/>
        </authorList>
    </citation>
    <scope>NUCLEOTIDE SEQUENCE [LARGE SCALE GENOMIC DNA]</scope>
    <source>
        <strain evidence="3">DSM 21510 / WK1</strain>
    </source>
</reference>
<dbReference type="Pfam" id="PF00581">
    <property type="entry name" value="Rhodanese"/>
    <property type="match status" value="1"/>
</dbReference>
<dbReference type="Proteomes" id="UP000000742">
    <property type="component" value="Chromosome"/>
</dbReference>
<dbReference type="STRING" id="491915.Aflv_1540"/>
<name>B7GJP3_ANOFW</name>
<dbReference type="HOGENOM" id="CLU_089574_1_4_9"/>
<dbReference type="SUPFAM" id="SSF52821">
    <property type="entry name" value="Rhodanese/Cell cycle control phosphatase"/>
    <property type="match status" value="1"/>
</dbReference>
<dbReference type="PROSITE" id="PS50206">
    <property type="entry name" value="RHODANESE_3"/>
    <property type="match status" value="1"/>
</dbReference>
<evidence type="ECO:0000259" key="1">
    <source>
        <dbReference type="PROSITE" id="PS50206"/>
    </source>
</evidence>
<dbReference type="GO" id="GO:0004792">
    <property type="term" value="F:thiosulfate-cyanide sulfurtransferase activity"/>
    <property type="evidence" value="ECO:0007669"/>
    <property type="project" value="InterPro"/>
</dbReference>
<dbReference type="FunFam" id="3.40.250.10:FF:000049">
    <property type="entry name" value="Phage shock protein E"/>
    <property type="match status" value="1"/>
</dbReference>
<dbReference type="CDD" id="cd00158">
    <property type="entry name" value="RHOD"/>
    <property type="match status" value="1"/>
</dbReference>
<dbReference type="EMBL" id="CP000922">
    <property type="protein sequence ID" value="ACJ33906.1"/>
    <property type="molecule type" value="Genomic_DNA"/>
</dbReference>
<dbReference type="PROSITE" id="PS00380">
    <property type="entry name" value="RHODANESE_1"/>
    <property type="match status" value="1"/>
</dbReference>
<dbReference type="AlphaFoldDB" id="B7GJP3"/>
<dbReference type="KEGG" id="afl:Aflv_1540"/>
<feature type="domain" description="Rhodanese" evidence="1">
    <location>
        <begin position="45"/>
        <end position="129"/>
    </location>
</feature>
<protein>
    <submittedName>
        <fullName evidence="2">Rhodanese-related sulfurtransferase</fullName>
    </submittedName>
</protein>
<sequence length="130" mass="14696">MIICGGDNFMQKWFSFLFTFLFIISGCAQNRYTNISVDEAAQMMQKEDVVVLDVRTEEEYASGHIPGAILLPLQQLPDRVDELNKNKTYIVVCRSGNRSAQASELLVKEGFSSIYNMTGGMNEWKGEVEK</sequence>
<dbReference type="InterPro" id="IPR001307">
    <property type="entry name" value="Thiosulphate_STrfase_CS"/>
</dbReference>